<dbReference type="KEGG" id="mya:MORIYA_1513"/>
<gene>
    <name evidence="1" type="ORF">MORIYA_1513</name>
</gene>
<dbReference type="EMBL" id="LS483250">
    <property type="protein sequence ID" value="SQD77991.1"/>
    <property type="molecule type" value="Genomic_DNA"/>
</dbReference>
<protein>
    <submittedName>
        <fullName evidence="1">Uncharacterized protein</fullName>
    </submittedName>
</protein>
<proteinExistence type="predicted"/>
<dbReference type="OrthoDB" id="6380955at2"/>
<organism evidence="1 2">
    <name type="scientific">Moritella yayanosii</name>
    <dbReference type="NCBI Taxonomy" id="69539"/>
    <lineage>
        <taxon>Bacteria</taxon>
        <taxon>Pseudomonadati</taxon>
        <taxon>Pseudomonadota</taxon>
        <taxon>Gammaproteobacteria</taxon>
        <taxon>Alteromonadales</taxon>
        <taxon>Moritellaceae</taxon>
        <taxon>Moritella</taxon>
    </lineage>
</organism>
<dbReference type="AlphaFoldDB" id="A0A330LPR4"/>
<evidence type="ECO:0000313" key="2">
    <source>
        <dbReference type="Proteomes" id="UP000250163"/>
    </source>
</evidence>
<dbReference type="RefSeq" id="WP_112713893.1">
    <property type="nucleotide sequence ID" value="NZ_LS483250.1"/>
</dbReference>
<dbReference type="Proteomes" id="UP000250163">
    <property type="component" value="Chromosome MORIYA"/>
</dbReference>
<keyword evidence="2" id="KW-1185">Reference proteome</keyword>
<reference evidence="2" key="1">
    <citation type="submission" date="2018-05" db="EMBL/GenBank/DDBJ databases">
        <authorList>
            <person name="Cea G.-C."/>
            <person name="William W."/>
        </authorList>
    </citation>
    <scope>NUCLEOTIDE SEQUENCE [LARGE SCALE GENOMIC DNA]</scope>
    <source>
        <strain evidence="2">DB21MT 5</strain>
    </source>
</reference>
<sequence>MSSVAIYDTPYVSDAYGTEGEDIRVTFETCVVCQREPGYDQLLSCGSWGFQRDYMGGMTCT</sequence>
<name>A0A330LPR4_9GAMM</name>
<accession>A0A330LPR4</accession>
<evidence type="ECO:0000313" key="1">
    <source>
        <dbReference type="EMBL" id="SQD77991.1"/>
    </source>
</evidence>